<feature type="compositionally biased region" description="Low complexity" evidence="19">
    <location>
        <begin position="185"/>
        <end position="199"/>
    </location>
</feature>
<keyword evidence="5" id="KW-0644">Prostaglandin metabolism</keyword>
<evidence type="ECO:0000313" key="21">
    <source>
        <dbReference type="EMBL" id="CAL5219760.1"/>
    </source>
</evidence>
<keyword evidence="14" id="KW-0413">Isomerase</keyword>
<evidence type="ECO:0000256" key="7">
    <source>
        <dbReference type="ARBA" id="ARBA00022585"/>
    </source>
</evidence>
<evidence type="ECO:0000256" key="14">
    <source>
        <dbReference type="ARBA" id="ARBA00023235"/>
    </source>
</evidence>
<dbReference type="SFLD" id="SFLDG01182">
    <property type="entry name" value="Prostaglandin_E_synthase_like"/>
    <property type="match status" value="1"/>
</dbReference>
<dbReference type="InterPro" id="IPR034335">
    <property type="entry name" value="PGES2_C"/>
</dbReference>
<dbReference type="SFLD" id="SFLDG01203">
    <property type="entry name" value="Prostaglandin_E_synthase_like1"/>
    <property type="match status" value="1"/>
</dbReference>
<evidence type="ECO:0000256" key="11">
    <source>
        <dbReference type="ARBA" id="ARBA00023098"/>
    </source>
</evidence>
<dbReference type="InterPro" id="IPR004045">
    <property type="entry name" value="Glutathione_S-Trfase_N"/>
</dbReference>
<dbReference type="SUPFAM" id="SSF52833">
    <property type="entry name" value="Thioredoxin-like"/>
    <property type="match status" value="1"/>
</dbReference>
<dbReference type="PANTHER" id="PTHR12782">
    <property type="entry name" value="MICROSOMAL PROSTAGLANDIN E SYNTHASE-2"/>
    <property type="match status" value="1"/>
</dbReference>
<dbReference type="EMBL" id="CAXHTA020000002">
    <property type="protein sequence ID" value="CAL5219760.1"/>
    <property type="molecule type" value="Genomic_DNA"/>
</dbReference>
<comment type="similarity">
    <text evidence="2">Belongs to the GST superfamily.</text>
</comment>
<dbReference type="Pfam" id="PF13417">
    <property type="entry name" value="GST_N_3"/>
    <property type="match status" value="1"/>
</dbReference>
<feature type="region of interest" description="Disordered" evidence="19">
    <location>
        <begin position="178"/>
        <end position="205"/>
    </location>
</feature>
<dbReference type="Proteomes" id="UP001497392">
    <property type="component" value="Unassembled WGS sequence"/>
</dbReference>
<evidence type="ECO:0000256" key="19">
    <source>
        <dbReference type="SAM" id="MobiDB-lite"/>
    </source>
</evidence>
<keyword evidence="22" id="KW-1185">Reference proteome</keyword>
<evidence type="ECO:0000256" key="12">
    <source>
        <dbReference type="ARBA" id="ARBA00023136"/>
    </source>
</evidence>
<dbReference type="InterPro" id="IPR036249">
    <property type="entry name" value="Thioredoxin-like_sf"/>
</dbReference>
<dbReference type="EC" id="5.3.99.3" evidence="3"/>
<gene>
    <name evidence="21" type="primary">g1661</name>
    <name evidence="21" type="ORF">VP750_LOCUS1419</name>
</gene>
<evidence type="ECO:0000256" key="9">
    <source>
        <dbReference type="ARBA" id="ARBA00022832"/>
    </source>
</evidence>
<organism evidence="21 22">
    <name type="scientific">Coccomyxa viridis</name>
    <dbReference type="NCBI Taxonomy" id="1274662"/>
    <lineage>
        <taxon>Eukaryota</taxon>
        <taxon>Viridiplantae</taxon>
        <taxon>Chlorophyta</taxon>
        <taxon>core chlorophytes</taxon>
        <taxon>Trebouxiophyceae</taxon>
        <taxon>Trebouxiophyceae incertae sedis</taxon>
        <taxon>Coccomyxaceae</taxon>
        <taxon>Coccomyxa</taxon>
    </lineage>
</organism>
<evidence type="ECO:0000256" key="10">
    <source>
        <dbReference type="ARBA" id="ARBA00022989"/>
    </source>
</evidence>
<evidence type="ECO:0000256" key="8">
    <source>
        <dbReference type="ARBA" id="ARBA00022692"/>
    </source>
</evidence>
<dbReference type="Gene3D" id="3.40.30.10">
    <property type="entry name" value="Glutaredoxin"/>
    <property type="match status" value="1"/>
</dbReference>
<dbReference type="PROSITE" id="PS51354">
    <property type="entry name" value="GLUTAREDOXIN_2"/>
    <property type="match status" value="1"/>
</dbReference>
<dbReference type="SUPFAM" id="SSF47616">
    <property type="entry name" value="GST C-terminal domain-like"/>
    <property type="match status" value="1"/>
</dbReference>
<evidence type="ECO:0000256" key="2">
    <source>
        <dbReference type="ARBA" id="ARBA00007409"/>
    </source>
</evidence>
<keyword evidence="6" id="KW-0444">Lipid biosynthesis</keyword>
<name>A0ABP1FIH8_9CHLO</name>
<comment type="subcellular location">
    <subcellularLocation>
        <location evidence="18">Endomembrane system</location>
        <topology evidence="18">Single-pass membrane protein</topology>
    </subcellularLocation>
</comment>
<evidence type="ECO:0000256" key="1">
    <source>
        <dbReference type="ARBA" id="ARBA00004702"/>
    </source>
</evidence>
<dbReference type="InterPro" id="IPR036282">
    <property type="entry name" value="Glutathione-S-Trfase_C_sf"/>
</dbReference>
<keyword evidence="8" id="KW-0812">Transmembrane</keyword>
<keyword evidence="12" id="KW-0472">Membrane</keyword>
<evidence type="ECO:0000256" key="16">
    <source>
        <dbReference type="ARBA" id="ARBA00023931"/>
    </source>
</evidence>
<dbReference type="CDD" id="cd03197">
    <property type="entry name" value="GST_C_mPGES2"/>
    <property type="match status" value="1"/>
</dbReference>
<evidence type="ECO:0000256" key="13">
    <source>
        <dbReference type="ARBA" id="ARBA00023160"/>
    </source>
</evidence>
<evidence type="ECO:0000256" key="18">
    <source>
        <dbReference type="ARBA" id="ARBA00037847"/>
    </source>
</evidence>
<dbReference type="SFLD" id="SFLDS00019">
    <property type="entry name" value="Glutathione_Transferase_(cytos"/>
    <property type="match status" value="1"/>
</dbReference>
<evidence type="ECO:0000256" key="3">
    <source>
        <dbReference type="ARBA" id="ARBA00012203"/>
    </source>
</evidence>
<evidence type="ECO:0000313" key="22">
    <source>
        <dbReference type="Proteomes" id="UP001497392"/>
    </source>
</evidence>
<reference evidence="21 22" key="1">
    <citation type="submission" date="2024-06" db="EMBL/GenBank/DDBJ databases">
        <authorList>
            <person name="Kraege A."/>
            <person name="Thomma B."/>
        </authorList>
    </citation>
    <scope>NUCLEOTIDE SEQUENCE [LARGE SCALE GENOMIC DNA]</scope>
</reference>
<evidence type="ECO:0000259" key="20">
    <source>
        <dbReference type="Pfam" id="PF13417"/>
    </source>
</evidence>
<keyword evidence="11" id="KW-0443">Lipid metabolism</keyword>
<comment type="caution">
    <text evidence="21">The sequence shown here is derived from an EMBL/GenBank/DDBJ whole genome shotgun (WGS) entry which is preliminary data.</text>
</comment>
<accession>A0ABP1FIH8</accession>
<keyword evidence="10" id="KW-1133">Transmembrane helix</keyword>
<evidence type="ECO:0000256" key="4">
    <source>
        <dbReference type="ARBA" id="ARBA00019474"/>
    </source>
</evidence>
<dbReference type="Gene3D" id="1.20.1050.10">
    <property type="match status" value="1"/>
</dbReference>
<evidence type="ECO:0000256" key="17">
    <source>
        <dbReference type="ARBA" id="ARBA00031041"/>
    </source>
</evidence>
<comment type="pathway">
    <text evidence="1">Lipid metabolism; prostaglandin biosynthesis.</text>
</comment>
<dbReference type="InterPro" id="IPR040079">
    <property type="entry name" value="Glutathione_S-Trfase"/>
</dbReference>
<feature type="domain" description="GST N-terminal" evidence="20">
    <location>
        <begin position="104"/>
        <end position="171"/>
    </location>
</feature>
<proteinExistence type="inferred from homology"/>
<dbReference type="InterPro" id="IPR034334">
    <property type="entry name" value="PGES2"/>
</dbReference>
<keyword evidence="7" id="KW-0643">Prostaglandin biosynthesis</keyword>
<keyword evidence="13" id="KW-0275">Fatty acid biosynthesis</keyword>
<keyword evidence="9" id="KW-0276">Fatty acid metabolism</keyword>
<evidence type="ECO:0000256" key="6">
    <source>
        <dbReference type="ARBA" id="ARBA00022516"/>
    </source>
</evidence>
<comment type="catalytic activity">
    <reaction evidence="16">
        <text>prostaglandin H2 = prostaglandin E2</text>
        <dbReference type="Rhea" id="RHEA:12893"/>
        <dbReference type="ChEBI" id="CHEBI:57405"/>
        <dbReference type="ChEBI" id="CHEBI:606564"/>
        <dbReference type="EC" id="5.3.99.3"/>
    </reaction>
    <physiologicalReaction direction="left-to-right" evidence="16">
        <dbReference type="Rhea" id="RHEA:12894"/>
    </physiologicalReaction>
</comment>
<evidence type="ECO:0000256" key="15">
    <source>
        <dbReference type="ARBA" id="ARBA00023930"/>
    </source>
</evidence>
<sequence length="367" mass="40557">MRSLLRSQQCLRQWRYLATRSASSGIPSEQIVRAGAASTPPSHDMPEQHRSAMPWGYAAAGALIAGIAGSQVAHAEAEVKTHVTISDPYSQPTDPRGMPRDIILYQYEVCPFCCKLKAFLDYHKIAYRTVEVSPLTKKQLKWADYKKVPVVVMDGEAFGDSTAVITRLAAELGAEQQGVSKAQQSRPSRGFWPFSSSSSSGGGGSTADVLMGPAIDSDEEQWRKWVDERFVRILTVNIYRTAGESWQTFKYITDSSCNFGFFEAEAARVVGASMMWGISGRLRKKYDIHGDVREELYKAADSWVDAVGSNTFHGGNKPDLADLSVFGVIRSVTCTDTFMDLMHNSRISGWYEQMMKEVGDSARLSAS</sequence>
<evidence type="ECO:0000256" key="5">
    <source>
        <dbReference type="ARBA" id="ARBA00022501"/>
    </source>
</evidence>
<protein>
    <recommendedName>
        <fullName evidence="4">Prostaglandin E synthase 2</fullName>
        <ecNumber evidence="3">5.3.99.3</ecNumber>
    </recommendedName>
    <alternativeName>
        <fullName evidence="17">Microsomal prostaglandin E synthase 2</fullName>
    </alternativeName>
</protein>
<comment type="catalytic activity">
    <reaction evidence="15">
        <text>prostaglandin H2 = (12S)-hydroxy-(5Z,8E,10E)-heptadecatrienoate + malonaldehyde</text>
        <dbReference type="Rhea" id="RHEA:48644"/>
        <dbReference type="ChEBI" id="CHEBI:57405"/>
        <dbReference type="ChEBI" id="CHEBI:90694"/>
        <dbReference type="ChEBI" id="CHEBI:566274"/>
    </reaction>
    <physiologicalReaction direction="left-to-right" evidence="15">
        <dbReference type="Rhea" id="RHEA:48645"/>
    </physiologicalReaction>
</comment>
<dbReference type="PANTHER" id="PTHR12782:SF5">
    <property type="entry name" value="PROSTAGLANDIN E SYNTHASE 2"/>
    <property type="match status" value="1"/>
</dbReference>